<evidence type="ECO:0000313" key="4">
    <source>
        <dbReference type="Proteomes" id="UP000799537"/>
    </source>
</evidence>
<organism evidence="3 4">
    <name type="scientific">Zasmidium cellare ATCC 36951</name>
    <dbReference type="NCBI Taxonomy" id="1080233"/>
    <lineage>
        <taxon>Eukaryota</taxon>
        <taxon>Fungi</taxon>
        <taxon>Dikarya</taxon>
        <taxon>Ascomycota</taxon>
        <taxon>Pezizomycotina</taxon>
        <taxon>Dothideomycetes</taxon>
        <taxon>Dothideomycetidae</taxon>
        <taxon>Mycosphaerellales</taxon>
        <taxon>Mycosphaerellaceae</taxon>
        <taxon>Zasmidium</taxon>
    </lineage>
</organism>
<keyword evidence="4" id="KW-1185">Reference proteome</keyword>
<reference evidence="3" key="1">
    <citation type="journal article" date="2020" name="Stud. Mycol.">
        <title>101 Dothideomycetes genomes: a test case for predicting lifestyles and emergence of pathogens.</title>
        <authorList>
            <person name="Haridas S."/>
            <person name="Albert R."/>
            <person name="Binder M."/>
            <person name="Bloem J."/>
            <person name="Labutti K."/>
            <person name="Salamov A."/>
            <person name="Andreopoulos B."/>
            <person name="Baker S."/>
            <person name="Barry K."/>
            <person name="Bills G."/>
            <person name="Bluhm B."/>
            <person name="Cannon C."/>
            <person name="Castanera R."/>
            <person name="Culley D."/>
            <person name="Daum C."/>
            <person name="Ezra D."/>
            <person name="Gonzalez J."/>
            <person name="Henrissat B."/>
            <person name="Kuo A."/>
            <person name="Liang C."/>
            <person name="Lipzen A."/>
            <person name="Lutzoni F."/>
            <person name="Magnuson J."/>
            <person name="Mondo S."/>
            <person name="Nolan M."/>
            <person name="Ohm R."/>
            <person name="Pangilinan J."/>
            <person name="Park H.-J."/>
            <person name="Ramirez L."/>
            <person name="Alfaro M."/>
            <person name="Sun H."/>
            <person name="Tritt A."/>
            <person name="Yoshinaga Y."/>
            <person name="Zwiers L.-H."/>
            <person name="Turgeon B."/>
            <person name="Goodwin S."/>
            <person name="Spatafora J."/>
            <person name="Crous P."/>
            <person name="Grigoriev I."/>
        </authorList>
    </citation>
    <scope>NUCLEOTIDE SEQUENCE</scope>
    <source>
        <strain evidence="3">ATCC 36951</strain>
    </source>
</reference>
<keyword evidence="2" id="KW-1133">Transmembrane helix</keyword>
<proteinExistence type="predicted"/>
<dbReference type="GeneID" id="54565724"/>
<keyword evidence="2" id="KW-0472">Membrane</keyword>
<keyword evidence="2" id="KW-0812">Transmembrane</keyword>
<evidence type="ECO:0000256" key="2">
    <source>
        <dbReference type="SAM" id="Phobius"/>
    </source>
</evidence>
<protein>
    <submittedName>
        <fullName evidence="3">Uncharacterized protein</fullName>
    </submittedName>
</protein>
<dbReference type="RefSeq" id="XP_033668645.1">
    <property type="nucleotide sequence ID" value="XM_033812452.1"/>
</dbReference>
<feature type="transmembrane region" description="Helical" evidence="2">
    <location>
        <begin position="78"/>
        <end position="98"/>
    </location>
</feature>
<accession>A0A6A6CQK9</accession>
<sequence length="132" mass="14585">MADEKVEVGIKATESSSITSDLEAADKPTPMTPLELIREPFVGTTPSYWATMAFFSLLCIPALTCALVLDHSIWTMPLLLYLDMWMTIAFTEMLRFFFVNKNATRMALMGVMSIVLILVSLGVTSAVVANEK</sequence>
<feature type="transmembrane region" description="Helical" evidence="2">
    <location>
        <begin position="48"/>
        <end position="69"/>
    </location>
</feature>
<feature type="transmembrane region" description="Helical" evidence="2">
    <location>
        <begin position="110"/>
        <end position="129"/>
    </location>
</feature>
<evidence type="ECO:0000256" key="1">
    <source>
        <dbReference type="SAM" id="MobiDB-lite"/>
    </source>
</evidence>
<name>A0A6A6CQK9_ZASCE</name>
<dbReference type="Proteomes" id="UP000799537">
    <property type="component" value="Unassembled WGS sequence"/>
</dbReference>
<evidence type="ECO:0000313" key="3">
    <source>
        <dbReference type="EMBL" id="KAF2167756.1"/>
    </source>
</evidence>
<dbReference type="AlphaFoldDB" id="A0A6A6CQK9"/>
<feature type="region of interest" description="Disordered" evidence="1">
    <location>
        <begin position="1"/>
        <end position="26"/>
    </location>
</feature>
<gene>
    <name evidence="3" type="ORF">M409DRAFT_53727</name>
</gene>
<dbReference type="EMBL" id="ML993592">
    <property type="protein sequence ID" value="KAF2167756.1"/>
    <property type="molecule type" value="Genomic_DNA"/>
</dbReference>